<dbReference type="InterPro" id="IPR036056">
    <property type="entry name" value="Fibrinogen-like_C"/>
</dbReference>
<evidence type="ECO:0008006" key="5">
    <source>
        <dbReference type="Google" id="ProtNLM"/>
    </source>
</evidence>
<dbReference type="Pfam" id="PF17164">
    <property type="entry name" value="DUF5122"/>
    <property type="match status" value="1"/>
</dbReference>
<organism evidence="3 4">
    <name type="scientific">Rothia aerolata</name>
    <dbReference type="NCBI Taxonomy" id="1812262"/>
    <lineage>
        <taxon>Bacteria</taxon>
        <taxon>Bacillati</taxon>
        <taxon>Actinomycetota</taxon>
        <taxon>Actinomycetes</taxon>
        <taxon>Micrococcales</taxon>
        <taxon>Micrococcaceae</taxon>
        <taxon>Rothia</taxon>
    </lineage>
</organism>
<evidence type="ECO:0000313" key="3">
    <source>
        <dbReference type="EMBL" id="GGH63107.1"/>
    </source>
</evidence>
<dbReference type="Gene3D" id="2.60.120.260">
    <property type="entry name" value="Galactose-binding domain-like"/>
    <property type="match status" value="1"/>
</dbReference>
<dbReference type="RefSeq" id="WP_188359657.1">
    <property type="nucleotide sequence ID" value="NZ_BMDC01000002.1"/>
</dbReference>
<feature type="compositionally biased region" description="Low complexity" evidence="1">
    <location>
        <begin position="770"/>
        <end position="790"/>
    </location>
</feature>
<dbReference type="Gene3D" id="3.90.215.10">
    <property type="entry name" value="Gamma Fibrinogen, chain A, domain 1"/>
    <property type="match status" value="1"/>
</dbReference>
<feature type="region of interest" description="Disordered" evidence="1">
    <location>
        <begin position="768"/>
        <end position="825"/>
    </location>
</feature>
<keyword evidence="4" id="KW-1185">Reference proteome</keyword>
<sequence>MKIKKLTRPLIAAAASLTLGVTLLPTTFAQAAENTPDGSSSDKAAASCYEIKQNDPESKSGAYWLFTPEMEAPARFYCDQETDGGGWVMLGRGREGWTEDYQGKGNPADLANNPDGTDAFSPVQLDSKTVDALMGGQSPSDLEDGLLFKRATNAEGTQWQNAYAKRMNQQNWTWALAAFAQWSDIRFDNPPGLGLDTNYATSKGSVGNWDNRYNALVFKANRDTNWLNGFTFGYYVRGSNTPTTHLWSKTGNTAMAFTQLYARPKLTQDNAGFETIADTGLGAEQQRALPSSFSSRMEWRTSLETGTGNVGEMNTQVQAITQVGDTVFTGGDFKNLVSRSGETVDQRFLAGFNVKDGQLVRSFMPKFNGQIKALEGLSNGKLAVGGEFTQVNGEDVTGFVVLDPVTGEIDRTFDWKVENRLASDVARVRTIQEANGYLYIGGAFTHVKGNTSSAFEYSRNAARFNMSNGSVDWNWNPEFNGTVNGISAGDDNENVYAAGYFSTNRGERAWKLANMNTTTGYNKMPWDWKLSYYSAAQGDRAGFQFDVQDAGSTVWAGGAEHLIAQYNKSDLSRSYSAITKNGGDFQDLFRDKKNGIIYGSCHCENWAYEGADTHDNPEATTYEINRIRMVGAWDETTGKFLQDFNPMLTGQRGNGIWESFVDSEGVLWVGGDISKTLGTSGTQDTVGFARYAPRDITPSAAPSNLQVATADGKDQLSWTSGTKGATDYQVLRNDRVIATVTGGKTTYEVDHQDGARYFVRSVDNAGNYSETTPVATAPAAPEETPAPVDEPTQEPTEEATQPAEEATQPAEEPTPAPVAEEEKDQSGEIIAAGSQWDYLVNAFTTPADWKNTDTTVTGWQQGKAPLGWGTAPVETVIPGEGTTQPASIYVRKSVTIDKPENYSKLVIKVRSDDGSVLYVNGKEVNRDNMVAAPRPIYAASLAMSIKSDEDAQNNWITVEVPASDLQAGKNTIALSVHAQDRWGIGASASFDLSADLQK</sequence>
<keyword evidence="2" id="KW-0732">Signal</keyword>
<reference evidence="3 4" key="1">
    <citation type="journal article" date="2014" name="Int. J. Syst. Evol. Microbiol.">
        <title>Complete genome sequence of Corynebacterium casei LMG S-19264T (=DSM 44701T), isolated from a smear-ripened cheese.</title>
        <authorList>
            <consortium name="US DOE Joint Genome Institute (JGI-PGF)"/>
            <person name="Walter F."/>
            <person name="Albersmeier A."/>
            <person name="Kalinowski J."/>
            <person name="Ruckert C."/>
        </authorList>
    </citation>
    <scope>NUCLEOTIDE SEQUENCE [LARGE SCALE GENOMIC DNA]</scope>
    <source>
        <strain evidence="3 4">CCM 8669</strain>
    </source>
</reference>
<feature type="chain" id="PRO_5037195364" description="Fibrinogen" evidence="2">
    <location>
        <begin position="32"/>
        <end position="998"/>
    </location>
</feature>
<gene>
    <name evidence="3" type="ORF">GCM10007359_14040</name>
</gene>
<accession>A0A917MTM4</accession>
<protein>
    <recommendedName>
        <fullName evidence="5">Fibrinogen</fullName>
    </recommendedName>
</protein>
<name>A0A917MTM4_9MICC</name>
<feature type="signal peptide" evidence="2">
    <location>
        <begin position="1"/>
        <end position="31"/>
    </location>
</feature>
<evidence type="ECO:0000256" key="2">
    <source>
        <dbReference type="SAM" id="SignalP"/>
    </source>
</evidence>
<dbReference type="Gene3D" id="2.60.40.10">
    <property type="entry name" value="Immunoglobulins"/>
    <property type="match status" value="1"/>
</dbReference>
<dbReference type="InterPro" id="IPR011047">
    <property type="entry name" value="Quinoprotein_ADH-like_sf"/>
</dbReference>
<dbReference type="SUPFAM" id="SSF50998">
    <property type="entry name" value="Quinoprotein alcohol dehydrogenase-like"/>
    <property type="match status" value="1"/>
</dbReference>
<dbReference type="InterPro" id="IPR014716">
    <property type="entry name" value="Fibrinogen_a/b/g_C_1"/>
</dbReference>
<dbReference type="NCBIfam" id="NF040941">
    <property type="entry name" value="GGGWT_bact"/>
    <property type="match status" value="1"/>
</dbReference>
<evidence type="ECO:0000256" key="1">
    <source>
        <dbReference type="SAM" id="MobiDB-lite"/>
    </source>
</evidence>
<comment type="caution">
    <text evidence="3">The sequence shown here is derived from an EMBL/GenBank/DDBJ whole genome shotgun (WGS) entry which is preliminary data.</text>
</comment>
<dbReference type="Proteomes" id="UP000600171">
    <property type="component" value="Unassembled WGS sequence"/>
</dbReference>
<feature type="compositionally biased region" description="Low complexity" evidence="1">
    <location>
        <begin position="798"/>
        <end position="813"/>
    </location>
</feature>
<proteinExistence type="predicted"/>
<dbReference type="SUPFAM" id="SSF56496">
    <property type="entry name" value="Fibrinogen C-terminal domain-like"/>
    <property type="match status" value="1"/>
</dbReference>
<evidence type="ECO:0000313" key="4">
    <source>
        <dbReference type="Proteomes" id="UP000600171"/>
    </source>
</evidence>
<dbReference type="AlphaFoldDB" id="A0A917MTM4"/>
<dbReference type="GO" id="GO:0005975">
    <property type="term" value="P:carbohydrate metabolic process"/>
    <property type="evidence" value="ECO:0007669"/>
    <property type="project" value="UniProtKB-ARBA"/>
</dbReference>
<dbReference type="InterPro" id="IPR013783">
    <property type="entry name" value="Ig-like_fold"/>
</dbReference>
<dbReference type="EMBL" id="BMDC01000002">
    <property type="protein sequence ID" value="GGH63107.1"/>
    <property type="molecule type" value="Genomic_DNA"/>
</dbReference>
<dbReference type="InterPro" id="IPR013431">
    <property type="entry name" value="Delta_60_rpt"/>
</dbReference>